<dbReference type="EMBL" id="LXQA010031632">
    <property type="protein sequence ID" value="MCH96147.1"/>
    <property type="molecule type" value="Genomic_DNA"/>
</dbReference>
<keyword evidence="2" id="KW-1185">Reference proteome</keyword>
<proteinExistence type="predicted"/>
<evidence type="ECO:0000313" key="2">
    <source>
        <dbReference type="Proteomes" id="UP000265520"/>
    </source>
</evidence>
<organism evidence="1 2">
    <name type="scientific">Trifolium medium</name>
    <dbReference type="NCBI Taxonomy" id="97028"/>
    <lineage>
        <taxon>Eukaryota</taxon>
        <taxon>Viridiplantae</taxon>
        <taxon>Streptophyta</taxon>
        <taxon>Embryophyta</taxon>
        <taxon>Tracheophyta</taxon>
        <taxon>Spermatophyta</taxon>
        <taxon>Magnoliopsida</taxon>
        <taxon>eudicotyledons</taxon>
        <taxon>Gunneridae</taxon>
        <taxon>Pentapetalae</taxon>
        <taxon>rosids</taxon>
        <taxon>fabids</taxon>
        <taxon>Fabales</taxon>
        <taxon>Fabaceae</taxon>
        <taxon>Papilionoideae</taxon>
        <taxon>50 kb inversion clade</taxon>
        <taxon>NPAAA clade</taxon>
        <taxon>Hologalegina</taxon>
        <taxon>IRL clade</taxon>
        <taxon>Trifolieae</taxon>
        <taxon>Trifolium</taxon>
    </lineage>
</organism>
<accession>A0A392N8L9</accession>
<dbReference type="AlphaFoldDB" id="A0A392N8L9"/>
<comment type="caution">
    <text evidence="1">The sequence shown here is derived from an EMBL/GenBank/DDBJ whole genome shotgun (WGS) entry which is preliminary data.</text>
</comment>
<dbReference type="Proteomes" id="UP000265520">
    <property type="component" value="Unassembled WGS sequence"/>
</dbReference>
<reference evidence="1 2" key="1">
    <citation type="journal article" date="2018" name="Front. Plant Sci.">
        <title>Red Clover (Trifolium pratense) and Zigzag Clover (T. medium) - A Picture of Genomic Similarities and Differences.</title>
        <authorList>
            <person name="Dluhosova J."/>
            <person name="Istvanek J."/>
            <person name="Nedelnik J."/>
            <person name="Repkova J."/>
        </authorList>
    </citation>
    <scope>NUCLEOTIDE SEQUENCE [LARGE SCALE GENOMIC DNA]</scope>
    <source>
        <strain evidence="2">cv. 10/8</strain>
        <tissue evidence="1">Leaf</tissue>
    </source>
</reference>
<evidence type="ECO:0000313" key="1">
    <source>
        <dbReference type="EMBL" id="MCH96147.1"/>
    </source>
</evidence>
<protein>
    <submittedName>
        <fullName evidence="1">Uncharacterized protein</fullName>
    </submittedName>
</protein>
<sequence length="154" mass="17253">MIPQTIHIGLIGLEMKFGNNCCIIGKMTRLFKNALRQTKLTENQAKGAICILRDLSASSAMLNNCISSCPLRSIWYTVYDVTVLLMWCLSLPCSNSRGLLGAFVFWNGYLYTLDLVIKKNGTNVDISDIHKETHTRKSTGAYVDQRSETTQVNL</sequence>
<name>A0A392N8L9_9FABA</name>